<protein>
    <submittedName>
        <fullName evidence="1">NAD(P)-dependent oxidoreductase</fullName>
    </submittedName>
</protein>
<organism evidence="1 2">
    <name type="scientific">Streptomyces hazeniae</name>
    <dbReference type="NCBI Taxonomy" id="3075538"/>
    <lineage>
        <taxon>Bacteria</taxon>
        <taxon>Bacillati</taxon>
        <taxon>Actinomycetota</taxon>
        <taxon>Actinomycetes</taxon>
        <taxon>Kitasatosporales</taxon>
        <taxon>Streptomycetaceae</taxon>
        <taxon>Streptomyces</taxon>
    </lineage>
</organism>
<sequence length="75" mass="8538">HPFRREDCLALYHDADAVLADRLPDVHAVFRERGWTVPDRLDRVYDSTGASKAFGYRPVRGIRQLLRDVADGQSA</sequence>
<keyword evidence="2" id="KW-1185">Reference proteome</keyword>
<comment type="caution">
    <text evidence="1">The sequence shown here is derived from an EMBL/GenBank/DDBJ whole genome shotgun (WGS) entry which is preliminary data.</text>
</comment>
<reference evidence="2" key="1">
    <citation type="submission" date="2023-07" db="EMBL/GenBank/DDBJ databases">
        <title>30 novel species of actinomycetes from the DSMZ collection.</title>
        <authorList>
            <person name="Nouioui I."/>
        </authorList>
    </citation>
    <scope>NUCLEOTIDE SEQUENCE [LARGE SCALE GENOMIC DNA]</scope>
    <source>
        <strain evidence="2">DSM 42041</strain>
    </source>
</reference>
<feature type="non-terminal residue" evidence="1">
    <location>
        <position position="1"/>
    </location>
</feature>
<proteinExistence type="predicted"/>
<evidence type="ECO:0000313" key="2">
    <source>
        <dbReference type="Proteomes" id="UP001183414"/>
    </source>
</evidence>
<dbReference type="Proteomes" id="UP001183414">
    <property type="component" value="Unassembled WGS sequence"/>
</dbReference>
<dbReference type="EMBL" id="JAVREQ010000205">
    <property type="protein sequence ID" value="MDT0382857.1"/>
    <property type="molecule type" value="Genomic_DNA"/>
</dbReference>
<evidence type="ECO:0000313" key="1">
    <source>
        <dbReference type="EMBL" id="MDT0382857.1"/>
    </source>
</evidence>
<accession>A0ABU2P0T0</accession>
<name>A0ABU2P0T0_9ACTN</name>
<gene>
    <name evidence="1" type="ORF">RM572_29340</name>
</gene>